<evidence type="ECO:0000256" key="2">
    <source>
        <dbReference type="ARBA" id="ARBA00012513"/>
    </source>
</evidence>
<comment type="caution">
    <text evidence="12">The sequence shown here is derived from an EMBL/GenBank/DDBJ whole genome shotgun (WGS) entry which is preliminary data.</text>
</comment>
<dbReference type="OMA" id="DPMDNES"/>
<feature type="region of interest" description="Disordered" evidence="10">
    <location>
        <begin position="76"/>
        <end position="108"/>
    </location>
</feature>
<dbReference type="InterPro" id="IPR011009">
    <property type="entry name" value="Kinase-like_dom_sf"/>
</dbReference>
<dbReference type="Gramene" id="Manes.08G023000.1.v8.1">
    <property type="protein sequence ID" value="Manes.08G023000.1.v8.1.CDS"/>
    <property type="gene ID" value="Manes.08G023000.v8.1"/>
</dbReference>
<dbReference type="PROSITE" id="PS00108">
    <property type="entry name" value="PROTEIN_KINASE_ST"/>
    <property type="match status" value="1"/>
</dbReference>
<dbReference type="Pfam" id="PF00069">
    <property type="entry name" value="Pkinase"/>
    <property type="match status" value="2"/>
</dbReference>
<dbReference type="GO" id="GO:0005524">
    <property type="term" value="F:ATP binding"/>
    <property type="evidence" value="ECO:0007669"/>
    <property type="project" value="UniProtKB-KW"/>
</dbReference>
<evidence type="ECO:0000256" key="8">
    <source>
        <dbReference type="ARBA" id="ARBA00047899"/>
    </source>
</evidence>
<dbReference type="PANTHER" id="PTHR45637">
    <property type="entry name" value="FLIPPASE KINASE 1-RELATED"/>
    <property type="match status" value="1"/>
</dbReference>
<evidence type="ECO:0000259" key="11">
    <source>
        <dbReference type="PROSITE" id="PS50011"/>
    </source>
</evidence>
<dbReference type="PROSITE" id="PS50011">
    <property type="entry name" value="PROTEIN_KINASE_DOM"/>
    <property type="match status" value="1"/>
</dbReference>
<dbReference type="GO" id="GO:0005737">
    <property type="term" value="C:cytoplasm"/>
    <property type="evidence" value="ECO:0000318"/>
    <property type="project" value="GO_Central"/>
</dbReference>
<dbReference type="Gene3D" id="1.10.510.10">
    <property type="entry name" value="Transferase(Phosphotransferase) domain 1"/>
    <property type="match status" value="2"/>
</dbReference>
<dbReference type="FunFam" id="1.10.510.10:FF:000020">
    <property type="entry name" value="serine/threonine-protein kinase D6PK-like"/>
    <property type="match status" value="1"/>
</dbReference>
<feature type="region of interest" description="Disordered" evidence="10">
    <location>
        <begin position="196"/>
        <end position="216"/>
    </location>
</feature>
<dbReference type="InterPro" id="IPR008271">
    <property type="entry name" value="Ser/Thr_kinase_AS"/>
</dbReference>
<keyword evidence="6" id="KW-0418">Kinase</keyword>
<keyword evidence="4" id="KW-0808">Transferase</keyword>
<evidence type="ECO:0000256" key="5">
    <source>
        <dbReference type="ARBA" id="ARBA00022741"/>
    </source>
</evidence>
<dbReference type="InterPro" id="IPR000719">
    <property type="entry name" value="Prot_kinase_dom"/>
</dbReference>
<feature type="region of interest" description="Disordered" evidence="10">
    <location>
        <begin position="255"/>
        <end position="333"/>
    </location>
</feature>
<evidence type="ECO:0000256" key="9">
    <source>
        <dbReference type="ARBA" id="ARBA00048679"/>
    </source>
</evidence>
<feature type="compositionally biased region" description="Polar residues" evidence="10">
    <location>
        <begin position="261"/>
        <end position="270"/>
    </location>
</feature>
<dbReference type="EC" id="2.7.11.1" evidence="2"/>
<evidence type="ECO:0000256" key="7">
    <source>
        <dbReference type="ARBA" id="ARBA00022840"/>
    </source>
</evidence>
<evidence type="ECO:0000313" key="13">
    <source>
        <dbReference type="Proteomes" id="UP000091857"/>
    </source>
</evidence>
<dbReference type="FunFam" id="3.30.200.20:FF:000032">
    <property type="entry name" value="Serine/threonine-protein kinase D6PK-like"/>
    <property type="match status" value="1"/>
</dbReference>
<feature type="domain" description="Protein kinase" evidence="11">
    <location>
        <begin position="590"/>
        <end position="921"/>
    </location>
</feature>
<dbReference type="SMART" id="SM00220">
    <property type="entry name" value="S_TKc"/>
    <property type="match status" value="1"/>
</dbReference>
<organism evidence="12 13">
    <name type="scientific">Manihot esculenta</name>
    <name type="common">Cassava</name>
    <name type="synonym">Jatropha manihot</name>
    <dbReference type="NCBI Taxonomy" id="3983"/>
    <lineage>
        <taxon>Eukaryota</taxon>
        <taxon>Viridiplantae</taxon>
        <taxon>Streptophyta</taxon>
        <taxon>Embryophyta</taxon>
        <taxon>Tracheophyta</taxon>
        <taxon>Spermatophyta</taxon>
        <taxon>Magnoliopsida</taxon>
        <taxon>eudicotyledons</taxon>
        <taxon>Gunneridae</taxon>
        <taxon>Pentapetalae</taxon>
        <taxon>rosids</taxon>
        <taxon>fabids</taxon>
        <taxon>Malpighiales</taxon>
        <taxon>Euphorbiaceae</taxon>
        <taxon>Crotonoideae</taxon>
        <taxon>Manihoteae</taxon>
        <taxon>Manihot</taxon>
    </lineage>
</organism>
<protein>
    <recommendedName>
        <fullName evidence="2">non-specific serine/threonine protein kinase</fullName>
        <ecNumber evidence="2">2.7.11.1</ecNumber>
    </recommendedName>
</protein>
<dbReference type="AlphaFoldDB" id="A0A2C9VCT8"/>
<sequence>MGSYSRTCEIVEAREELNSAKHSKRTFESHYGINVGDNERESPVLKMGYRNSLEDDINQLFEAISLKNSSKGLILSSQAGPSSSPLRKSAMKRPITVPHSPRTGNSEQVSLKQALRELCISKASEMAAMRRLTKSTGSPGASEAGRIKSLYNSVVVETSGSDLHVDEGKGTMVEISLLPEETKSNSYEKMLHQLQVPKSSNQSAHTSSQSLISKYQHQSAHSYPRFAVPATQTGSGTGTASMEGEIASASRKVGTEALKSPDQSTSSSPRFSVPKMHNDIGTTSIQNEVGSSTRKVGSQATKSLSQSAHSSNRSAVPFTKSGTGTTSLQNDINSTSTKIGTQALKTEVVQKEKSMPATSLSCSDSVNNTPDEKTVSTSIKVAKKTSTPRTGRKGKLYSLSSSSSINGNRVNKFTRNTPRLARPVMRNKSSVKKKIKQSAASTACISNEGNNSLAPSTGQLVCQKCQCALRNETEDLKQDLSPSFSASFSAEVSSNHVNAGASKPDFSSSNSNGNRSIGKARKNTKSKEKGEFSQSSKSSLGEYSTSTSNSDESNASRPSCCNRPHMSKDVRWEVIRHVKMQDKVLSLSHFNILKKLGCGDIGTVYLAELIGSNCLFAIKVMDNEFLARRKKMPRAQTEREILRMLDHPFLPTLYAQFTSDNLSCLVMEYCPGGDLHVLRQKQPGGSFPEPAARFYVAEVLLALEYLHMLGVIYRDLKPENILVREDGHIMLTDFDLSLRCSVSPTLLKSTDADPVRISGPCTESSCIQPFCIEPACQVPCFSPRFSPAVAKTRKLKAEMASQIRSLPQLVAEPTDARSNSFVGTHEYLAPEIIKGRGHGAAVDWWTFGIFLYELLYGRSPFKGSCNEETLDNVISQSLKFPDSPLVSFQARDLIWGLLSKDPENRLGTEKGAAEIKQHPFFEGLNWALIRCAIPPELPESYDFGVSCENSSKYLEYKTTGEHLEFELF</sequence>
<dbReference type="GO" id="GO:0005886">
    <property type="term" value="C:plasma membrane"/>
    <property type="evidence" value="ECO:0000318"/>
    <property type="project" value="GO_Central"/>
</dbReference>
<evidence type="ECO:0000256" key="10">
    <source>
        <dbReference type="SAM" id="MobiDB-lite"/>
    </source>
</evidence>
<dbReference type="OrthoDB" id="432483at2759"/>
<dbReference type="STRING" id="3983.A0A2C9VCT8"/>
<accession>A0A2C9VCT8</accession>
<evidence type="ECO:0000313" key="12">
    <source>
        <dbReference type="EMBL" id="OAY42877.1"/>
    </source>
</evidence>
<reference evidence="13" key="1">
    <citation type="journal article" date="2016" name="Nat. Biotechnol.">
        <title>Sequencing wild and cultivated cassava and related species reveals extensive interspecific hybridization and genetic diversity.</title>
        <authorList>
            <person name="Bredeson J.V."/>
            <person name="Lyons J.B."/>
            <person name="Prochnik S.E."/>
            <person name="Wu G.A."/>
            <person name="Ha C.M."/>
            <person name="Edsinger-Gonzales E."/>
            <person name="Grimwood J."/>
            <person name="Schmutz J."/>
            <person name="Rabbi I.Y."/>
            <person name="Egesi C."/>
            <person name="Nauluvula P."/>
            <person name="Lebot V."/>
            <person name="Ndunguru J."/>
            <person name="Mkamilo G."/>
            <person name="Bart R.S."/>
            <person name="Setter T.L."/>
            <person name="Gleadow R.M."/>
            <person name="Kulakow P."/>
            <person name="Ferguson M.E."/>
            <person name="Rounsley S."/>
            <person name="Rokhsar D.S."/>
        </authorList>
    </citation>
    <scope>NUCLEOTIDE SEQUENCE [LARGE SCALE GENOMIC DNA]</scope>
    <source>
        <strain evidence="13">cv. AM560-2</strain>
    </source>
</reference>
<feature type="compositionally biased region" description="Polar residues" evidence="10">
    <location>
        <begin position="356"/>
        <end position="389"/>
    </location>
</feature>
<feature type="compositionally biased region" description="Polar residues" evidence="10">
    <location>
        <begin position="76"/>
        <end position="86"/>
    </location>
</feature>
<gene>
    <name evidence="12" type="ORF">MANES_08G023000v8</name>
</gene>
<dbReference type="SUPFAM" id="SSF56112">
    <property type="entry name" value="Protein kinase-like (PK-like)"/>
    <property type="match status" value="1"/>
</dbReference>
<dbReference type="GO" id="GO:0005634">
    <property type="term" value="C:nucleus"/>
    <property type="evidence" value="ECO:0000318"/>
    <property type="project" value="GO_Central"/>
</dbReference>
<dbReference type="CDD" id="cd05574">
    <property type="entry name" value="STKc_phototropin_like"/>
    <property type="match status" value="1"/>
</dbReference>
<feature type="compositionally biased region" description="Polar residues" evidence="10">
    <location>
        <begin position="532"/>
        <end position="559"/>
    </location>
</feature>
<comment type="catalytic activity">
    <reaction evidence="8">
        <text>L-threonyl-[protein] + ATP = O-phospho-L-threonyl-[protein] + ADP + H(+)</text>
        <dbReference type="Rhea" id="RHEA:46608"/>
        <dbReference type="Rhea" id="RHEA-COMP:11060"/>
        <dbReference type="Rhea" id="RHEA-COMP:11605"/>
        <dbReference type="ChEBI" id="CHEBI:15378"/>
        <dbReference type="ChEBI" id="CHEBI:30013"/>
        <dbReference type="ChEBI" id="CHEBI:30616"/>
        <dbReference type="ChEBI" id="CHEBI:61977"/>
        <dbReference type="ChEBI" id="CHEBI:456216"/>
        <dbReference type="EC" id="2.7.11.1"/>
    </reaction>
</comment>
<dbReference type="FunFam" id="1.10.510.10:FF:000028">
    <property type="entry name" value="serine/threonine-protein kinase D6PK-like"/>
    <property type="match status" value="1"/>
</dbReference>
<keyword evidence="5" id="KW-0547">Nucleotide-binding</keyword>
<name>A0A2C9VCT8_MANES</name>
<feature type="region of interest" description="Disordered" evidence="10">
    <location>
        <begin position="499"/>
        <end position="562"/>
    </location>
</feature>
<evidence type="ECO:0000256" key="1">
    <source>
        <dbReference type="ARBA" id="ARBA00009903"/>
    </source>
</evidence>
<keyword evidence="3" id="KW-0723">Serine/threonine-protein kinase</keyword>
<proteinExistence type="inferred from homology"/>
<keyword evidence="7" id="KW-0067">ATP-binding</keyword>
<feature type="region of interest" description="Disordered" evidence="10">
    <location>
        <begin position="355"/>
        <end position="395"/>
    </location>
</feature>
<feature type="compositionally biased region" description="Polar residues" evidence="10">
    <location>
        <begin position="280"/>
        <end position="333"/>
    </location>
</feature>
<evidence type="ECO:0000256" key="3">
    <source>
        <dbReference type="ARBA" id="ARBA00022527"/>
    </source>
</evidence>
<comment type="similarity">
    <text evidence="1">Belongs to the protein kinase superfamily. AGC Ser/Thr protein kinase family.</text>
</comment>
<feature type="compositionally biased region" description="Low complexity" evidence="10">
    <location>
        <begin position="507"/>
        <end position="516"/>
    </location>
</feature>
<dbReference type="Gene3D" id="3.30.200.20">
    <property type="entry name" value="Phosphorylase Kinase, domain 1"/>
    <property type="match status" value="1"/>
</dbReference>
<dbReference type="Proteomes" id="UP000091857">
    <property type="component" value="Chromosome 8"/>
</dbReference>
<comment type="catalytic activity">
    <reaction evidence="9">
        <text>L-seryl-[protein] + ATP = O-phospho-L-seryl-[protein] + ADP + H(+)</text>
        <dbReference type="Rhea" id="RHEA:17989"/>
        <dbReference type="Rhea" id="RHEA-COMP:9863"/>
        <dbReference type="Rhea" id="RHEA-COMP:11604"/>
        <dbReference type="ChEBI" id="CHEBI:15378"/>
        <dbReference type="ChEBI" id="CHEBI:29999"/>
        <dbReference type="ChEBI" id="CHEBI:30616"/>
        <dbReference type="ChEBI" id="CHEBI:83421"/>
        <dbReference type="ChEBI" id="CHEBI:456216"/>
        <dbReference type="EC" id="2.7.11.1"/>
    </reaction>
</comment>
<keyword evidence="13" id="KW-1185">Reference proteome</keyword>
<dbReference type="EMBL" id="CM004394">
    <property type="protein sequence ID" value="OAY42877.1"/>
    <property type="molecule type" value="Genomic_DNA"/>
</dbReference>
<evidence type="ECO:0000256" key="4">
    <source>
        <dbReference type="ARBA" id="ARBA00022679"/>
    </source>
</evidence>
<feature type="compositionally biased region" description="Low complexity" evidence="10">
    <location>
        <begin position="199"/>
        <end position="210"/>
    </location>
</feature>
<evidence type="ECO:0000256" key="6">
    <source>
        <dbReference type="ARBA" id="ARBA00022777"/>
    </source>
</evidence>
<dbReference type="GO" id="GO:0004674">
    <property type="term" value="F:protein serine/threonine kinase activity"/>
    <property type="evidence" value="ECO:0000318"/>
    <property type="project" value="GO_Central"/>
</dbReference>